<comment type="catalytic activity">
    <reaction evidence="1">
        <text>Endonucleolytic cleavage to 5'-phosphomonoester.</text>
        <dbReference type="EC" id="3.1.26.4"/>
    </reaction>
</comment>
<dbReference type="GO" id="GO:0004523">
    <property type="term" value="F:RNA-DNA hybrid ribonuclease activity"/>
    <property type="evidence" value="ECO:0007669"/>
    <property type="project" value="UniProtKB-EC"/>
</dbReference>
<dbReference type="Proteomes" id="UP000076881">
    <property type="component" value="Unassembled WGS sequence"/>
</dbReference>
<dbReference type="InterPro" id="IPR050092">
    <property type="entry name" value="RNase_H"/>
</dbReference>
<protein>
    <recommendedName>
        <fullName evidence="3">ribonuclease H</fullName>
        <ecNumber evidence="3">3.1.26.4</ecNumber>
    </recommendedName>
</protein>
<dbReference type="GO" id="GO:0043137">
    <property type="term" value="P:DNA replication, removal of RNA primer"/>
    <property type="evidence" value="ECO:0007669"/>
    <property type="project" value="TreeGrafter"/>
</dbReference>
<dbReference type="GO" id="GO:0003676">
    <property type="term" value="F:nucleic acid binding"/>
    <property type="evidence" value="ECO:0007669"/>
    <property type="project" value="InterPro"/>
</dbReference>
<name>A0A168GXZ4_CORDF</name>
<dbReference type="AlphaFoldDB" id="A0A168GXZ4"/>
<keyword evidence="4" id="KW-0540">Nuclease</keyword>
<feature type="compositionally biased region" description="Basic and acidic residues" evidence="8">
    <location>
        <begin position="73"/>
        <end position="84"/>
    </location>
</feature>
<dbReference type="Pfam" id="PF00075">
    <property type="entry name" value="RNase_H"/>
    <property type="match status" value="1"/>
</dbReference>
<keyword evidence="11" id="KW-1185">Reference proteome</keyword>
<evidence type="ECO:0000256" key="3">
    <source>
        <dbReference type="ARBA" id="ARBA00012180"/>
    </source>
</evidence>
<evidence type="ECO:0000313" key="11">
    <source>
        <dbReference type="Proteomes" id="UP000076881"/>
    </source>
</evidence>
<evidence type="ECO:0000313" key="10">
    <source>
        <dbReference type="EMBL" id="OAA77061.1"/>
    </source>
</evidence>
<dbReference type="SUPFAM" id="SSF53098">
    <property type="entry name" value="Ribonuclease H-like"/>
    <property type="match status" value="1"/>
</dbReference>
<evidence type="ECO:0000256" key="1">
    <source>
        <dbReference type="ARBA" id="ARBA00000077"/>
    </source>
</evidence>
<evidence type="ECO:0000259" key="9">
    <source>
        <dbReference type="PROSITE" id="PS50879"/>
    </source>
</evidence>
<feature type="region of interest" description="Disordered" evidence="8">
    <location>
        <begin position="63"/>
        <end position="84"/>
    </location>
</feature>
<comment type="caution">
    <text evidence="10">The sequence shown here is derived from an EMBL/GenBank/DDBJ whole genome shotgun (WGS) entry which is preliminary data.</text>
</comment>
<dbReference type="GO" id="GO:0046872">
    <property type="term" value="F:metal ion binding"/>
    <property type="evidence" value="ECO:0007669"/>
    <property type="project" value="UniProtKB-KW"/>
</dbReference>
<evidence type="ECO:0000256" key="4">
    <source>
        <dbReference type="ARBA" id="ARBA00022722"/>
    </source>
</evidence>
<dbReference type="CDD" id="cd13934">
    <property type="entry name" value="RNase_H_Dikarya_like"/>
    <property type="match status" value="1"/>
</dbReference>
<dbReference type="EMBL" id="AZHF01000004">
    <property type="protein sequence ID" value="OAA77061.1"/>
    <property type="molecule type" value="Genomic_DNA"/>
</dbReference>
<sequence length="302" mass="33457">MPRGWYLAQGLIPLGYSSSDDDEGPCELPNGRLVCGPHGLVQCGKCCSDYSFMDDVLDENREDLDDDEEDDEDHHLPPPRHGDEMVRGTGLVFPSKFQPPVSHLPPTELFLRGLRCTLPDDSSTLVLMTDGACLNNGQANPKAGWAFFQGLSTEGQPRVVSNALEKQGPWGDDAIQTSNRAELRAVIAALRFRHWPGEGFSTVVIATDSEYVVEGSTQWAKTWVRNGWKTRGQRGTDSVNVKNKDLWEVLLGECERAHRKGLTIQFWKIPREWNTLADEGAKKAAAEEEAPAKWTTVIGLAL</sequence>
<dbReference type="PANTHER" id="PTHR10642">
    <property type="entry name" value="RIBONUCLEASE H1"/>
    <property type="match status" value="1"/>
</dbReference>
<evidence type="ECO:0000256" key="6">
    <source>
        <dbReference type="ARBA" id="ARBA00022759"/>
    </source>
</evidence>
<dbReference type="EC" id="3.1.26.4" evidence="3"/>
<dbReference type="PROSITE" id="PS50879">
    <property type="entry name" value="RNASE_H_1"/>
    <property type="match status" value="1"/>
</dbReference>
<dbReference type="STRING" id="1081108.A0A168GXZ4"/>
<keyword evidence="7" id="KW-0378">Hydrolase</keyword>
<dbReference type="InterPro" id="IPR012337">
    <property type="entry name" value="RNaseH-like_sf"/>
</dbReference>
<accession>A0A168GXZ4</accession>
<dbReference type="PANTHER" id="PTHR10642:SF26">
    <property type="entry name" value="RIBONUCLEASE H1"/>
    <property type="match status" value="1"/>
</dbReference>
<feature type="domain" description="RNase H type-1" evidence="9">
    <location>
        <begin position="121"/>
        <end position="286"/>
    </location>
</feature>
<dbReference type="InterPro" id="IPR036397">
    <property type="entry name" value="RNaseH_sf"/>
</dbReference>
<keyword evidence="6" id="KW-0255">Endonuclease</keyword>
<proteinExistence type="inferred from homology"/>
<dbReference type="Gene3D" id="3.30.420.10">
    <property type="entry name" value="Ribonuclease H-like superfamily/Ribonuclease H"/>
    <property type="match status" value="1"/>
</dbReference>
<organism evidence="10 11">
    <name type="scientific">Akanthomyces lecanii RCEF 1005</name>
    <dbReference type="NCBI Taxonomy" id="1081108"/>
    <lineage>
        <taxon>Eukaryota</taxon>
        <taxon>Fungi</taxon>
        <taxon>Dikarya</taxon>
        <taxon>Ascomycota</taxon>
        <taxon>Pezizomycotina</taxon>
        <taxon>Sordariomycetes</taxon>
        <taxon>Hypocreomycetidae</taxon>
        <taxon>Hypocreales</taxon>
        <taxon>Cordycipitaceae</taxon>
        <taxon>Akanthomyces</taxon>
        <taxon>Cordyceps confragosa</taxon>
    </lineage>
</organism>
<feature type="compositionally biased region" description="Acidic residues" evidence="8">
    <location>
        <begin position="63"/>
        <end position="72"/>
    </location>
</feature>
<evidence type="ECO:0000256" key="8">
    <source>
        <dbReference type="SAM" id="MobiDB-lite"/>
    </source>
</evidence>
<evidence type="ECO:0000256" key="7">
    <source>
        <dbReference type="ARBA" id="ARBA00022801"/>
    </source>
</evidence>
<evidence type="ECO:0000256" key="2">
    <source>
        <dbReference type="ARBA" id="ARBA00005300"/>
    </source>
</evidence>
<gene>
    <name evidence="10" type="ORF">LEL_06745</name>
</gene>
<evidence type="ECO:0000256" key="5">
    <source>
        <dbReference type="ARBA" id="ARBA00022723"/>
    </source>
</evidence>
<comment type="similarity">
    <text evidence="2">Belongs to the RNase H family.</text>
</comment>
<reference evidence="10 11" key="1">
    <citation type="journal article" date="2016" name="Genome Biol. Evol.">
        <title>Divergent and convergent evolution of fungal pathogenicity.</title>
        <authorList>
            <person name="Shang Y."/>
            <person name="Xiao G."/>
            <person name="Zheng P."/>
            <person name="Cen K."/>
            <person name="Zhan S."/>
            <person name="Wang C."/>
        </authorList>
    </citation>
    <scope>NUCLEOTIDE SEQUENCE [LARGE SCALE GENOMIC DNA]</scope>
    <source>
        <strain evidence="10 11">RCEF 1005</strain>
    </source>
</reference>
<keyword evidence="5" id="KW-0479">Metal-binding</keyword>
<dbReference type="OrthoDB" id="4867420at2759"/>
<dbReference type="InterPro" id="IPR002156">
    <property type="entry name" value="RNaseH_domain"/>
</dbReference>